<keyword evidence="5 10" id="KW-0067">ATP-binding</keyword>
<protein>
    <recommendedName>
        <fullName evidence="8">DNA 3'-5' helicase</fullName>
        <ecNumber evidence="8">5.6.2.4</ecNumber>
    </recommendedName>
</protein>
<dbReference type="PANTHER" id="PTHR11070:SF45">
    <property type="entry name" value="DNA 3'-5' HELICASE"/>
    <property type="match status" value="1"/>
</dbReference>
<dbReference type="GO" id="GO:0000725">
    <property type="term" value="P:recombinational repair"/>
    <property type="evidence" value="ECO:0007669"/>
    <property type="project" value="TreeGrafter"/>
</dbReference>
<evidence type="ECO:0000256" key="1">
    <source>
        <dbReference type="ARBA" id="ARBA00009922"/>
    </source>
</evidence>
<dbReference type="GO" id="GO:0003677">
    <property type="term" value="F:DNA binding"/>
    <property type="evidence" value="ECO:0007669"/>
    <property type="project" value="UniProtKB-KW"/>
</dbReference>
<dbReference type="PANTHER" id="PTHR11070">
    <property type="entry name" value="UVRD / RECB / PCRA DNA HELICASE FAMILY MEMBER"/>
    <property type="match status" value="1"/>
</dbReference>
<dbReference type="Pfam" id="PF13361">
    <property type="entry name" value="UvrD_C"/>
    <property type="match status" value="1"/>
</dbReference>
<dbReference type="InterPro" id="IPR014017">
    <property type="entry name" value="DNA_helicase_UvrD-like_C"/>
</dbReference>
<organism evidence="12 13">
    <name type="scientific">Labilibaculum manganireducens</name>
    <dbReference type="NCBI Taxonomy" id="1940525"/>
    <lineage>
        <taxon>Bacteria</taxon>
        <taxon>Pseudomonadati</taxon>
        <taxon>Bacteroidota</taxon>
        <taxon>Bacteroidia</taxon>
        <taxon>Marinilabiliales</taxon>
        <taxon>Marinifilaceae</taxon>
        <taxon>Labilibaculum</taxon>
    </lineage>
</organism>
<evidence type="ECO:0000259" key="11">
    <source>
        <dbReference type="PROSITE" id="PS51198"/>
    </source>
</evidence>
<comment type="catalytic activity">
    <reaction evidence="7">
        <text>Couples ATP hydrolysis with the unwinding of duplex DNA by translocating in the 3'-5' direction.</text>
        <dbReference type="EC" id="5.6.2.4"/>
    </reaction>
</comment>
<sequence>MLKTIKLTGEQKNVLFLPVTNPIQIKGVAGSGKTTVALYRAKHLLDTQSNLFNEAKVAIFTYNKTLSAYITQVSHKIEGGYQQDSEELNPTTEPGINVTITNFHKWAYRFLEQNGISLSVQTIENGYVNRDWKTISGKAQTDLVETVKSRFSNHSIAGKTTEFFREEISWMKGKLFQSEQEYVDAKRVGRGTTDRVVKEDKQVIWKIYQTYQEELKVRGKYDFDDYAILSLKIIDENASFEPPFSHLIVDEAQDLNKAQILVLSKLVSPETNSISIIADAAQRIFKSGFSWSEVGLNVRGGRTIEFKKNYRNTVHIARAALSLLEKETDKSEFTQVETALKGEKKPEIGYFKDYESQFAYVKKELNNLITNNKINSTVILHRNTSGLDSIARRLENDGFEIEYVKKSKNQAVDYESNSIKVCTLSSIKGLEFTNVFIVDLNDDIIPYPPGFNDENDEFHVSTERRLLYTAMTRARLNLYMFSSGNPSRYLSEISEELVDVCSKEINVQLDDTDDLPF</sequence>
<dbReference type="GO" id="GO:0043138">
    <property type="term" value="F:3'-5' DNA helicase activity"/>
    <property type="evidence" value="ECO:0007669"/>
    <property type="project" value="UniProtKB-EC"/>
</dbReference>
<keyword evidence="3 10" id="KW-0378">Hydrolase</keyword>
<evidence type="ECO:0000256" key="5">
    <source>
        <dbReference type="ARBA" id="ARBA00022840"/>
    </source>
</evidence>
<evidence type="ECO:0000256" key="4">
    <source>
        <dbReference type="ARBA" id="ARBA00022806"/>
    </source>
</evidence>
<dbReference type="SUPFAM" id="SSF52540">
    <property type="entry name" value="P-loop containing nucleoside triphosphate hydrolases"/>
    <property type="match status" value="1"/>
</dbReference>
<evidence type="ECO:0000256" key="7">
    <source>
        <dbReference type="ARBA" id="ARBA00034617"/>
    </source>
</evidence>
<comment type="catalytic activity">
    <reaction evidence="9">
        <text>ATP + H2O = ADP + phosphate + H(+)</text>
        <dbReference type="Rhea" id="RHEA:13065"/>
        <dbReference type="ChEBI" id="CHEBI:15377"/>
        <dbReference type="ChEBI" id="CHEBI:15378"/>
        <dbReference type="ChEBI" id="CHEBI:30616"/>
        <dbReference type="ChEBI" id="CHEBI:43474"/>
        <dbReference type="ChEBI" id="CHEBI:456216"/>
        <dbReference type="EC" id="5.6.2.4"/>
    </reaction>
</comment>
<evidence type="ECO:0000256" key="8">
    <source>
        <dbReference type="ARBA" id="ARBA00034808"/>
    </source>
</evidence>
<dbReference type="GO" id="GO:0016887">
    <property type="term" value="F:ATP hydrolysis activity"/>
    <property type="evidence" value="ECO:0007669"/>
    <property type="project" value="RHEA"/>
</dbReference>
<name>A0A2N3HWH5_9BACT</name>
<feature type="binding site" evidence="10">
    <location>
        <begin position="27"/>
        <end position="34"/>
    </location>
    <ligand>
        <name>ATP</name>
        <dbReference type="ChEBI" id="CHEBI:30616"/>
    </ligand>
</feature>
<dbReference type="InterPro" id="IPR027417">
    <property type="entry name" value="P-loop_NTPase"/>
</dbReference>
<evidence type="ECO:0000313" key="12">
    <source>
        <dbReference type="EMBL" id="PKQ62425.1"/>
    </source>
</evidence>
<dbReference type="InterPro" id="IPR014016">
    <property type="entry name" value="UvrD-like_ATP-bd"/>
</dbReference>
<feature type="domain" description="UvrD-like helicase ATP-binding" evidence="11">
    <location>
        <begin position="6"/>
        <end position="313"/>
    </location>
</feature>
<evidence type="ECO:0000256" key="6">
    <source>
        <dbReference type="ARBA" id="ARBA00023235"/>
    </source>
</evidence>
<dbReference type="PROSITE" id="PS51198">
    <property type="entry name" value="UVRD_HELICASE_ATP_BIND"/>
    <property type="match status" value="1"/>
</dbReference>
<dbReference type="InterPro" id="IPR000212">
    <property type="entry name" value="DNA_helicase_UvrD/REP"/>
</dbReference>
<evidence type="ECO:0000256" key="9">
    <source>
        <dbReference type="ARBA" id="ARBA00048988"/>
    </source>
</evidence>
<comment type="caution">
    <text evidence="12">The sequence shown here is derived from an EMBL/GenBank/DDBJ whole genome shotgun (WGS) entry which is preliminary data.</text>
</comment>
<proteinExistence type="inferred from homology"/>
<dbReference type="RefSeq" id="WP_101311144.1">
    <property type="nucleotide sequence ID" value="NZ_MVDE01000035.1"/>
</dbReference>
<evidence type="ECO:0000313" key="13">
    <source>
        <dbReference type="Proteomes" id="UP000233618"/>
    </source>
</evidence>
<accession>A0A2N3HWH5</accession>
<evidence type="ECO:0000256" key="10">
    <source>
        <dbReference type="PROSITE-ProRule" id="PRU00560"/>
    </source>
</evidence>
<dbReference type="Gene3D" id="3.40.50.300">
    <property type="entry name" value="P-loop containing nucleotide triphosphate hydrolases"/>
    <property type="match status" value="2"/>
</dbReference>
<comment type="similarity">
    <text evidence="1">Belongs to the helicase family. UvrD subfamily.</text>
</comment>
<keyword evidence="13" id="KW-1185">Reference proteome</keyword>
<dbReference type="Gene3D" id="1.10.10.160">
    <property type="match status" value="1"/>
</dbReference>
<keyword evidence="4 10" id="KW-0347">Helicase</keyword>
<gene>
    <name evidence="12" type="ORF">BZG01_17480</name>
</gene>
<dbReference type="InterPro" id="IPR013986">
    <property type="entry name" value="DExx_box_DNA_helicase_dom_sf"/>
</dbReference>
<reference evidence="12 13" key="1">
    <citation type="journal article" date="2017" name="Front. Microbiol.">
        <title>Labilibaculum manganireducens gen. nov., sp. nov. and Labilibaculum filiforme sp. nov., Novel Bacteroidetes Isolated from Subsurface Sediments of the Baltic Sea.</title>
        <authorList>
            <person name="Vandieken V."/>
            <person name="Marshall I.P."/>
            <person name="Niemann H."/>
            <person name="Engelen B."/>
            <person name="Cypionka H."/>
        </authorList>
    </citation>
    <scope>NUCLEOTIDE SEQUENCE [LARGE SCALE GENOMIC DNA]</scope>
    <source>
        <strain evidence="12 13">59.10-2M</strain>
    </source>
</reference>
<dbReference type="Proteomes" id="UP000233618">
    <property type="component" value="Unassembled WGS sequence"/>
</dbReference>
<dbReference type="Pfam" id="PF00580">
    <property type="entry name" value="UvrD-helicase"/>
    <property type="match status" value="1"/>
</dbReference>
<evidence type="ECO:0000256" key="3">
    <source>
        <dbReference type="ARBA" id="ARBA00022801"/>
    </source>
</evidence>
<dbReference type="EC" id="5.6.2.4" evidence="8"/>
<dbReference type="GO" id="GO:0005524">
    <property type="term" value="F:ATP binding"/>
    <property type="evidence" value="ECO:0007669"/>
    <property type="project" value="UniProtKB-UniRule"/>
</dbReference>
<keyword evidence="2 10" id="KW-0547">Nucleotide-binding</keyword>
<dbReference type="AlphaFoldDB" id="A0A2N3HWH5"/>
<keyword evidence="6" id="KW-0413">Isomerase</keyword>
<dbReference type="EMBL" id="MVDE01000035">
    <property type="protein sequence ID" value="PKQ62425.1"/>
    <property type="molecule type" value="Genomic_DNA"/>
</dbReference>
<evidence type="ECO:0000256" key="2">
    <source>
        <dbReference type="ARBA" id="ARBA00022741"/>
    </source>
</evidence>